<evidence type="ECO:0000256" key="1">
    <source>
        <dbReference type="SAM" id="MobiDB-lite"/>
    </source>
</evidence>
<sequence length="94" mass="9853">MERHGGGYSRVPVVTLPLSTGTDVATETSDPPLVRGNLRTTAGLLNPMIAGPDVPLSAAEKSHKEPAASLSPVRWTGGSTGSTVRTIHRRPRVT</sequence>
<feature type="region of interest" description="Disordered" evidence="1">
    <location>
        <begin position="55"/>
        <end position="94"/>
    </location>
</feature>
<name>A0A7W3M035_ACTNM</name>
<gene>
    <name evidence="2" type="ORF">HNR61_009092</name>
</gene>
<protein>
    <submittedName>
        <fullName evidence="2">Uncharacterized protein</fullName>
    </submittedName>
</protein>
<accession>A0A7W3M035</accession>
<evidence type="ECO:0000313" key="3">
    <source>
        <dbReference type="Proteomes" id="UP000572680"/>
    </source>
</evidence>
<comment type="caution">
    <text evidence="2">The sequence shown here is derived from an EMBL/GenBank/DDBJ whole genome shotgun (WGS) entry which is preliminary data.</text>
</comment>
<organism evidence="2 3">
    <name type="scientific">Actinomadura namibiensis</name>
    <dbReference type="NCBI Taxonomy" id="182080"/>
    <lineage>
        <taxon>Bacteria</taxon>
        <taxon>Bacillati</taxon>
        <taxon>Actinomycetota</taxon>
        <taxon>Actinomycetes</taxon>
        <taxon>Streptosporangiales</taxon>
        <taxon>Thermomonosporaceae</taxon>
        <taxon>Actinomadura</taxon>
    </lineage>
</organism>
<evidence type="ECO:0000313" key="2">
    <source>
        <dbReference type="EMBL" id="MBA8957399.1"/>
    </source>
</evidence>
<keyword evidence="3" id="KW-1185">Reference proteome</keyword>
<dbReference type="AlphaFoldDB" id="A0A7W3M035"/>
<reference evidence="2 3" key="1">
    <citation type="submission" date="2020-08" db="EMBL/GenBank/DDBJ databases">
        <title>Genomic Encyclopedia of Type Strains, Phase IV (KMG-IV): sequencing the most valuable type-strain genomes for metagenomic binning, comparative biology and taxonomic classification.</title>
        <authorList>
            <person name="Goeker M."/>
        </authorList>
    </citation>
    <scope>NUCLEOTIDE SEQUENCE [LARGE SCALE GENOMIC DNA]</scope>
    <source>
        <strain evidence="2 3">DSM 44197</strain>
    </source>
</reference>
<proteinExistence type="predicted"/>
<dbReference type="Proteomes" id="UP000572680">
    <property type="component" value="Unassembled WGS sequence"/>
</dbReference>
<dbReference type="EMBL" id="JACJIA010000023">
    <property type="protein sequence ID" value="MBA8957399.1"/>
    <property type="molecule type" value="Genomic_DNA"/>
</dbReference>